<sequence>MKKLLNVLFYFLTVLLMASTISSYQTLDLVEMILFTVMMFMLGCVVTLDILNLVAKLAKEKSGE</sequence>
<evidence type="ECO:0000256" key="1">
    <source>
        <dbReference type="SAM" id="Phobius"/>
    </source>
</evidence>
<dbReference type="EMBL" id="BK032642">
    <property type="protein sequence ID" value="DAF52772.1"/>
    <property type="molecule type" value="Genomic_DNA"/>
</dbReference>
<name>A0A8S5SNY5_9CAUD</name>
<organism evidence="2">
    <name type="scientific">Siphoviridae sp. ctqSm5</name>
    <dbReference type="NCBI Taxonomy" id="2827949"/>
    <lineage>
        <taxon>Viruses</taxon>
        <taxon>Duplodnaviria</taxon>
        <taxon>Heunggongvirae</taxon>
        <taxon>Uroviricota</taxon>
        <taxon>Caudoviricetes</taxon>
    </lineage>
</organism>
<protein>
    <submittedName>
        <fullName evidence="2">Uncharacterized protein</fullName>
    </submittedName>
</protein>
<proteinExistence type="predicted"/>
<feature type="transmembrane region" description="Helical" evidence="1">
    <location>
        <begin position="33"/>
        <end position="55"/>
    </location>
</feature>
<keyword evidence="1" id="KW-0472">Membrane</keyword>
<accession>A0A8S5SNY5</accession>
<evidence type="ECO:0000313" key="2">
    <source>
        <dbReference type="EMBL" id="DAF52772.1"/>
    </source>
</evidence>
<reference evidence="2" key="1">
    <citation type="journal article" date="2021" name="Proc. Natl. Acad. Sci. U.S.A.">
        <title>A Catalog of Tens of Thousands of Viruses from Human Metagenomes Reveals Hidden Associations with Chronic Diseases.</title>
        <authorList>
            <person name="Tisza M.J."/>
            <person name="Buck C.B."/>
        </authorList>
    </citation>
    <scope>NUCLEOTIDE SEQUENCE</scope>
    <source>
        <strain evidence="2">CtqSm5</strain>
    </source>
</reference>
<keyword evidence="1" id="KW-0812">Transmembrane</keyword>
<keyword evidence="1" id="KW-1133">Transmembrane helix</keyword>